<dbReference type="GO" id="GO:0030288">
    <property type="term" value="C:outer membrane-bounded periplasmic space"/>
    <property type="evidence" value="ECO:0007669"/>
    <property type="project" value="InterPro"/>
</dbReference>
<evidence type="ECO:0000256" key="2">
    <source>
        <dbReference type="ARBA" id="ARBA00006555"/>
    </source>
</evidence>
<evidence type="ECO:0000256" key="4">
    <source>
        <dbReference type="ARBA" id="ARBA00022475"/>
    </source>
</evidence>
<keyword evidence="6" id="KW-0812">Transmembrane</keyword>
<dbReference type="InterPro" id="IPR051045">
    <property type="entry name" value="TonB-dependent_transducer"/>
</dbReference>
<dbReference type="AlphaFoldDB" id="W7QHS1"/>
<feature type="domain" description="TonB C-terminal" evidence="12">
    <location>
        <begin position="34"/>
        <end position="128"/>
    </location>
</feature>
<keyword evidence="4 10" id="KW-1003">Cell membrane</keyword>
<evidence type="ECO:0000256" key="6">
    <source>
        <dbReference type="ARBA" id="ARBA00022692"/>
    </source>
</evidence>
<evidence type="ECO:0000256" key="8">
    <source>
        <dbReference type="ARBA" id="ARBA00022989"/>
    </source>
</evidence>
<keyword evidence="9" id="KW-0472">Membrane</keyword>
<comment type="similarity">
    <text evidence="2 10">Belongs to the TonB family.</text>
</comment>
<dbReference type="GO" id="GO:0031992">
    <property type="term" value="F:energy transducer activity"/>
    <property type="evidence" value="ECO:0007669"/>
    <property type="project" value="InterPro"/>
</dbReference>
<name>W7QHS1_9ALTE</name>
<dbReference type="InterPro" id="IPR006260">
    <property type="entry name" value="TonB/TolA_C"/>
</dbReference>
<evidence type="ECO:0000313" key="14">
    <source>
        <dbReference type="Proteomes" id="UP000019276"/>
    </source>
</evidence>
<dbReference type="GO" id="GO:0055085">
    <property type="term" value="P:transmembrane transport"/>
    <property type="evidence" value="ECO:0007669"/>
    <property type="project" value="InterPro"/>
</dbReference>
<evidence type="ECO:0000256" key="11">
    <source>
        <dbReference type="SAM" id="SignalP"/>
    </source>
</evidence>
<dbReference type="Gene3D" id="3.30.1150.10">
    <property type="match status" value="1"/>
</dbReference>
<evidence type="ECO:0000256" key="5">
    <source>
        <dbReference type="ARBA" id="ARBA00022519"/>
    </source>
</evidence>
<evidence type="ECO:0000256" key="1">
    <source>
        <dbReference type="ARBA" id="ARBA00004383"/>
    </source>
</evidence>
<dbReference type="EMBL" id="ARZY01000005">
    <property type="protein sequence ID" value="EWH11426.1"/>
    <property type="molecule type" value="Genomic_DNA"/>
</dbReference>
<evidence type="ECO:0000256" key="7">
    <source>
        <dbReference type="ARBA" id="ARBA00022927"/>
    </source>
</evidence>
<dbReference type="PRINTS" id="PR01374">
    <property type="entry name" value="TONBPROTEIN"/>
</dbReference>
<keyword evidence="14" id="KW-1185">Reference proteome</keyword>
<keyword evidence="8" id="KW-1133">Transmembrane helix</keyword>
<dbReference type="PROSITE" id="PS52015">
    <property type="entry name" value="TONB_CTD"/>
    <property type="match status" value="1"/>
</dbReference>
<dbReference type="InterPro" id="IPR003538">
    <property type="entry name" value="TonB"/>
</dbReference>
<evidence type="ECO:0000256" key="3">
    <source>
        <dbReference type="ARBA" id="ARBA00022448"/>
    </source>
</evidence>
<keyword evidence="10" id="KW-0735">Signal-anchor</keyword>
<keyword evidence="5 10" id="KW-0997">Cell inner membrane</keyword>
<accession>W7QHS1</accession>
<dbReference type="GO" id="GO:0015891">
    <property type="term" value="P:siderophore transport"/>
    <property type="evidence" value="ECO:0007669"/>
    <property type="project" value="InterPro"/>
</dbReference>
<evidence type="ECO:0000256" key="10">
    <source>
        <dbReference type="RuleBase" id="RU362123"/>
    </source>
</evidence>
<evidence type="ECO:0000313" key="13">
    <source>
        <dbReference type="EMBL" id="EWH11426.1"/>
    </source>
</evidence>
<gene>
    <name evidence="13" type="ORF">DS2_04605</name>
</gene>
<evidence type="ECO:0000259" key="12">
    <source>
        <dbReference type="PROSITE" id="PS52015"/>
    </source>
</evidence>
<dbReference type="RefSeq" id="WP_051479619.1">
    <property type="nucleotide sequence ID" value="NZ_ARZY01000005.1"/>
</dbReference>
<dbReference type="Pfam" id="PF03544">
    <property type="entry name" value="TonB_C"/>
    <property type="match status" value="1"/>
</dbReference>
<dbReference type="Proteomes" id="UP000019276">
    <property type="component" value="Unassembled WGS sequence"/>
</dbReference>
<dbReference type="InterPro" id="IPR037682">
    <property type="entry name" value="TonB_C"/>
</dbReference>
<keyword evidence="11" id="KW-0732">Signal</keyword>
<keyword evidence="3 10" id="KW-0813">Transport</keyword>
<dbReference type="SUPFAM" id="SSF74653">
    <property type="entry name" value="TolA/TonB C-terminal domain"/>
    <property type="match status" value="1"/>
</dbReference>
<comment type="subcellular location">
    <subcellularLocation>
        <location evidence="1 10">Cell inner membrane</location>
        <topology evidence="1 10">Single-pass membrane protein</topology>
        <orientation evidence="1 10">Periplasmic side</orientation>
    </subcellularLocation>
</comment>
<keyword evidence="7 10" id="KW-0653">Protein transport</keyword>
<dbReference type="PANTHER" id="PTHR33446:SF14">
    <property type="entry name" value="PROTEIN TONB"/>
    <property type="match status" value="1"/>
</dbReference>
<feature type="signal peptide" evidence="11">
    <location>
        <begin position="1"/>
        <end position="25"/>
    </location>
</feature>
<comment type="function">
    <text evidence="10">Interacts with outer membrane receptor proteins that carry out high-affinity binding and energy dependent uptake into the periplasmic space of specific substrates. It could act to transduce energy from the cytoplasmic membrane to specific energy-requiring processes in the outer membrane, resulting in the release into the periplasm of ligands bound by these outer membrane proteins.</text>
</comment>
<evidence type="ECO:0000256" key="9">
    <source>
        <dbReference type="ARBA" id="ARBA00023136"/>
    </source>
</evidence>
<sequence>MNIKLNKTASLVVLFTLLVGCASLSGQGNTVVLTDRAKPQLIKRVQPKYPKSAAKSGVQGWVKMSFDISKDGKPVNIVVIESMPNQVFDKAATDALSQWFYQPKVVNGQPLETKNYSMRLDFNLGRSN</sequence>
<feature type="chain" id="PRO_5004900839" description="Protein TonB" evidence="11">
    <location>
        <begin position="26"/>
        <end position="128"/>
    </location>
</feature>
<dbReference type="PANTHER" id="PTHR33446">
    <property type="entry name" value="PROTEIN TONB-RELATED"/>
    <property type="match status" value="1"/>
</dbReference>
<organism evidence="13 14">
    <name type="scientific">Catenovulum agarivorans DS-2</name>
    <dbReference type="NCBI Taxonomy" id="1328313"/>
    <lineage>
        <taxon>Bacteria</taxon>
        <taxon>Pseudomonadati</taxon>
        <taxon>Pseudomonadota</taxon>
        <taxon>Gammaproteobacteria</taxon>
        <taxon>Alteromonadales</taxon>
        <taxon>Alteromonadaceae</taxon>
        <taxon>Catenovulum</taxon>
    </lineage>
</organism>
<dbReference type="PROSITE" id="PS51257">
    <property type="entry name" value="PROKAR_LIPOPROTEIN"/>
    <property type="match status" value="1"/>
</dbReference>
<dbReference type="eggNOG" id="COG0810">
    <property type="taxonomic scope" value="Bacteria"/>
</dbReference>
<reference evidence="13 14" key="1">
    <citation type="journal article" date="2014" name="Genome Announc.">
        <title>Draft Genome Sequence of the Agar-Degrading Bacterium Catenovulum sp. Strain DS-2, Isolated from Intestines of Haliotis diversicolor.</title>
        <authorList>
            <person name="Shan D."/>
            <person name="Li X."/>
            <person name="Gu Z."/>
            <person name="Wei G."/>
            <person name="Gao Z."/>
            <person name="Shao Z."/>
        </authorList>
    </citation>
    <scope>NUCLEOTIDE SEQUENCE [LARGE SCALE GENOMIC DNA]</scope>
    <source>
        <strain evidence="13 14">DS-2</strain>
    </source>
</reference>
<dbReference type="NCBIfam" id="TIGR01352">
    <property type="entry name" value="tonB_Cterm"/>
    <property type="match status" value="1"/>
</dbReference>
<protein>
    <recommendedName>
        <fullName evidence="10">Protein TonB</fullName>
    </recommendedName>
</protein>
<comment type="caution">
    <text evidence="13">The sequence shown here is derived from an EMBL/GenBank/DDBJ whole genome shotgun (WGS) entry which is preliminary data.</text>
</comment>
<proteinExistence type="inferred from homology"/>
<dbReference type="GO" id="GO:0005886">
    <property type="term" value="C:plasma membrane"/>
    <property type="evidence" value="ECO:0007669"/>
    <property type="project" value="UniProtKB-SubCell"/>
</dbReference>
<dbReference type="GO" id="GO:0015031">
    <property type="term" value="P:protein transport"/>
    <property type="evidence" value="ECO:0007669"/>
    <property type="project" value="UniProtKB-UniRule"/>
</dbReference>
<dbReference type="STRING" id="1328313.DS2_04605"/>